<dbReference type="GO" id="GO:0004616">
    <property type="term" value="F:phosphogluconate dehydrogenase (decarboxylating) activity"/>
    <property type="evidence" value="ECO:0007669"/>
    <property type="project" value="UniProtKB-EC"/>
</dbReference>
<evidence type="ECO:0000313" key="10">
    <source>
        <dbReference type="Proteomes" id="UP000799776"/>
    </source>
</evidence>
<evidence type="ECO:0000256" key="4">
    <source>
        <dbReference type="ARBA" id="ARBA00023064"/>
    </source>
</evidence>
<comment type="caution">
    <text evidence="9">The sequence shown here is derived from an EMBL/GenBank/DDBJ whole genome shotgun (WGS) entry which is preliminary data.</text>
</comment>
<dbReference type="AlphaFoldDB" id="A0A9P4I0P0"/>
<dbReference type="InterPro" id="IPR006115">
    <property type="entry name" value="6PGDH_NADP-bd"/>
</dbReference>
<dbReference type="GO" id="GO:0050661">
    <property type="term" value="F:NADP binding"/>
    <property type="evidence" value="ECO:0007669"/>
    <property type="project" value="InterPro"/>
</dbReference>
<dbReference type="Pfam" id="PF03446">
    <property type="entry name" value="NAD_binding_2"/>
    <property type="match status" value="1"/>
</dbReference>
<comment type="pathway">
    <text evidence="1 6">Carbohydrate degradation; pentose phosphate pathway; D-ribulose 5-phosphate from D-glucose 6-phosphate (oxidative stage): step 3/3.</text>
</comment>
<sequence>MAPQMEIKKLAMIGCGSMGGGMALLFAENGVEVSLKDPSEKAMDTILSKAEKEPHVPKGVIKKYTDYESLCASLGTPKVFVFSLPHGTVGDSVLGDLLPFLEKGDIIIDAGNEHWQNTERRQGKCVTRGVRYIGMGVSGGYQAARAGPSMCPGADDESLDMVLPLLKKVCAKDKNGNPCVGKAGTGGAGHYVKMMHNGIEHGMMSAVAEAFGIMKNGLGMSDEEMGDVFEAWNKDGELRGTFLIWIGADICRTKDKSRNDEYVLDTVEDKVVQDITGEEGTGIWSNEETIRHHIPGPTLTTAHYLRLASADRGQRIRAQETMGTCFPPQKLELGDSEKKTFLEALQQSVYVSCLCSYIQGLNVIEQANRSNHWNIDFAAVLQIWRAGCIIQADYIADLLQPILAQHGKLDSINLLFQKSIMAELKDRFQQLRKVVVKAVEKDHVVPAMSATLEYVKYQVNTELPTSFYEAQLDYFGAHMYDRKGEEGTGAPTEGKYHYEWKPAHSSKVQG</sequence>
<evidence type="ECO:0000256" key="3">
    <source>
        <dbReference type="ARBA" id="ARBA00023002"/>
    </source>
</evidence>
<dbReference type="SUPFAM" id="SSF51735">
    <property type="entry name" value="NAD(P)-binding Rossmann-fold domains"/>
    <property type="match status" value="1"/>
</dbReference>
<feature type="active site" description="Proton donor" evidence="7">
    <location>
        <position position="200"/>
    </location>
</feature>
<feature type="domain" description="6-phosphogluconate dehydrogenase C-terminal" evidence="8">
    <location>
        <begin position="189"/>
        <end position="501"/>
    </location>
</feature>
<dbReference type="InterPro" id="IPR013328">
    <property type="entry name" value="6PGD_dom2"/>
</dbReference>
<dbReference type="EMBL" id="ML978713">
    <property type="protein sequence ID" value="KAF2090047.1"/>
    <property type="molecule type" value="Genomic_DNA"/>
</dbReference>
<dbReference type="PIRSF" id="PIRSF000109">
    <property type="entry name" value="6PGD"/>
    <property type="match status" value="1"/>
</dbReference>
<evidence type="ECO:0000256" key="2">
    <source>
        <dbReference type="ARBA" id="ARBA00008419"/>
    </source>
</evidence>
<dbReference type="InterPro" id="IPR006113">
    <property type="entry name" value="6PGDH_Gnd/GntZ"/>
</dbReference>
<accession>A0A9P4I0P0</accession>
<dbReference type="Proteomes" id="UP000799776">
    <property type="component" value="Unassembled WGS sequence"/>
</dbReference>
<evidence type="ECO:0000313" key="9">
    <source>
        <dbReference type="EMBL" id="KAF2090047.1"/>
    </source>
</evidence>
<dbReference type="SUPFAM" id="SSF48179">
    <property type="entry name" value="6-phosphogluconate dehydrogenase C-terminal domain-like"/>
    <property type="match status" value="1"/>
</dbReference>
<evidence type="ECO:0000256" key="6">
    <source>
        <dbReference type="PIRNR" id="PIRNR000109"/>
    </source>
</evidence>
<dbReference type="OrthoDB" id="434986at2759"/>
<dbReference type="PANTHER" id="PTHR11811">
    <property type="entry name" value="6-PHOSPHOGLUCONATE DEHYDROGENASE"/>
    <property type="match status" value="1"/>
</dbReference>
<reference evidence="9" key="1">
    <citation type="journal article" date="2020" name="Stud. Mycol.">
        <title>101 Dothideomycetes genomes: a test case for predicting lifestyles and emergence of pathogens.</title>
        <authorList>
            <person name="Haridas S."/>
            <person name="Albert R."/>
            <person name="Binder M."/>
            <person name="Bloem J."/>
            <person name="Labutti K."/>
            <person name="Salamov A."/>
            <person name="Andreopoulos B."/>
            <person name="Baker S."/>
            <person name="Barry K."/>
            <person name="Bills G."/>
            <person name="Bluhm B."/>
            <person name="Cannon C."/>
            <person name="Castanera R."/>
            <person name="Culley D."/>
            <person name="Daum C."/>
            <person name="Ezra D."/>
            <person name="Gonzalez J."/>
            <person name="Henrissat B."/>
            <person name="Kuo A."/>
            <person name="Liang C."/>
            <person name="Lipzen A."/>
            <person name="Lutzoni F."/>
            <person name="Magnuson J."/>
            <person name="Mondo S."/>
            <person name="Nolan M."/>
            <person name="Ohm R."/>
            <person name="Pangilinan J."/>
            <person name="Park H.-J."/>
            <person name="Ramirez L."/>
            <person name="Alfaro M."/>
            <person name="Sun H."/>
            <person name="Tritt A."/>
            <person name="Yoshinaga Y."/>
            <person name="Zwiers L.-H."/>
            <person name="Turgeon B."/>
            <person name="Goodwin S."/>
            <person name="Spatafora J."/>
            <person name="Crous P."/>
            <person name="Grigoriev I."/>
        </authorList>
    </citation>
    <scope>NUCLEOTIDE SEQUENCE</scope>
    <source>
        <strain evidence="9">CBS 121410</strain>
    </source>
</reference>
<comment type="similarity">
    <text evidence="2 6">Belongs to the 6-phosphogluconate dehydrogenase family.</text>
</comment>
<evidence type="ECO:0000256" key="1">
    <source>
        <dbReference type="ARBA" id="ARBA00004874"/>
    </source>
</evidence>
<evidence type="ECO:0000256" key="7">
    <source>
        <dbReference type="PIRSR" id="PIRSR000109-1"/>
    </source>
</evidence>
<keyword evidence="5 6" id="KW-0570">Pentose shunt</keyword>
<comment type="function">
    <text evidence="6">Catalyzes the oxidative decarboxylation of 6-phosphogluconate to ribulose 5-phosphate and CO(2), with concomitant reduction of NADP to NADPH.</text>
</comment>
<dbReference type="GO" id="GO:0006098">
    <property type="term" value="P:pentose-phosphate shunt"/>
    <property type="evidence" value="ECO:0007669"/>
    <property type="project" value="UniProtKB-KW"/>
</dbReference>
<keyword evidence="3 6" id="KW-0560">Oxidoreductase</keyword>
<feature type="active site" description="Proton acceptor" evidence="7">
    <location>
        <position position="193"/>
    </location>
</feature>
<dbReference type="EC" id="1.1.1.44" evidence="6"/>
<dbReference type="InterPro" id="IPR006114">
    <property type="entry name" value="6PGDH_C"/>
</dbReference>
<evidence type="ECO:0000256" key="5">
    <source>
        <dbReference type="ARBA" id="ARBA00023126"/>
    </source>
</evidence>
<proteinExistence type="inferred from homology"/>
<dbReference type="Gene3D" id="1.10.1040.10">
    <property type="entry name" value="N-(1-d-carboxylethyl)-l-norvaline Dehydrogenase, domain 2"/>
    <property type="match status" value="1"/>
</dbReference>
<keyword evidence="4" id="KW-0311">Gluconate utilization</keyword>
<name>A0A9P4I0P0_9PEZI</name>
<dbReference type="PRINTS" id="PR00076">
    <property type="entry name" value="6PGDHDRGNASE"/>
</dbReference>
<dbReference type="FunFam" id="3.40.50.720:FF:000634">
    <property type="entry name" value="6-phosphogluconate dehydrogenase, decarboxylating"/>
    <property type="match status" value="1"/>
</dbReference>
<organism evidence="9 10">
    <name type="scientific">Saccharata proteae CBS 121410</name>
    <dbReference type="NCBI Taxonomy" id="1314787"/>
    <lineage>
        <taxon>Eukaryota</taxon>
        <taxon>Fungi</taxon>
        <taxon>Dikarya</taxon>
        <taxon>Ascomycota</taxon>
        <taxon>Pezizomycotina</taxon>
        <taxon>Dothideomycetes</taxon>
        <taxon>Dothideomycetes incertae sedis</taxon>
        <taxon>Botryosphaeriales</taxon>
        <taxon>Saccharataceae</taxon>
        <taxon>Saccharata</taxon>
    </lineage>
</organism>
<dbReference type="InterPro" id="IPR008927">
    <property type="entry name" value="6-PGluconate_DH-like_C_sf"/>
</dbReference>
<dbReference type="Gene3D" id="3.40.50.720">
    <property type="entry name" value="NAD(P)-binding Rossmann-like Domain"/>
    <property type="match status" value="1"/>
</dbReference>
<dbReference type="Pfam" id="PF00393">
    <property type="entry name" value="6PGD"/>
    <property type="match status" value="1"/>
</dbReference>
<keyword evidence="10" id="KW-1185">Reference proteome</keyword>
<evidence type="ECO:0000259" key="8">
    <source>
        <dbReference type="SMART" id="SM01350"/>
    </source>
</evidence>
<dbReference type="InterPro" id="IPR006183">
    <property type="entry name" value="Pgluconate_DH"/>
</dbReference>
<dbReference type="Gene3D" id="1.20.5.320">
    <property type="entry name" value="6-Phosphogluconate Dehydrogenase, domain 3"/>
    <property type="match status" value="1"/>
</dbReference>
<protein>
    <recommendedName>
        <fullName evidence="6">6-phosphogluconate dehydrogenase, decarboxylating</fullName>
        <ecNumber evidence="6">1.1.1.44</ecNumber>
    </recommendedName>
</protein>
<comment type="subunit">
    <text evidence="6">Homodimer.</text>
</comment>
<dbReference type="GO" id="GO:0019521">
    <property type="term" value="P:D-gluconate metabolic process"/>
    <property type="evidence" value="ECO:0007669"/>
    <property type="project" value="UniProtKB-KW"/>
</dbReference>
<gene>
    <name evidence="9" type="ORF">K490DRAFT_54460</name>
</gene>
<dbReference type="InterPro" id="IPR036291">
    <property type="entry name" value="NAD(P)-bd_dom_sf"/>
</dbReference>
<keyword evidence="6" id="KW-0521">NADP</keyword>
<dbReference type="SMART" id="SM01350">
    <property type="entry name" value="6PGD"/>
    <property type="match status" value="1"/>
</dbReference>
<comment type="catalytic activity">
    <reaction evidence="6">
        <text>6-phospho-D-gluconate + NADP(+) = D-ribulose 5-phosphate + CO2 + NADPH</text>
        <dbReference type="Rhea" id="RHEA:10116"/>
        <dbReference type="ChEBI" id="CHEBI:16526"/>
        <dbReference type="ChEBI" id="CHEBI:57783"/>
        <dbReference type="ChEBI" id="CHEBI:58121"/>
        <dbReference type="ChEBI" id="CHEBI:58349"/>
        <dbReference type="ChEBI" id="CHEBI:58759"/>
        <dbReference type="EC" id="1.1.1.44"/>
    </reaction>
</comment>